<evidence type="ECO:0000256" key="7">
    <source>
        <dbReference type="ARBA" id="ARBA00023004"/>
    </source>
</evidence>
<feature type="domain" description="FAD-binding FR-type" evidence="10">
    <location>
        <begin position="275"/>
        <end position="378"/>
    </location>
</feature>
<keyword evidence="9" id="KW-0812">Transmembrane</keyword>
<dbReference type="GO" id="GO:0046872">
    <property type="term" value="F:metal ion binding"/>
    <property type="evidence" value="ECO:0007669"/>
    <property type="project" value="UniProtKB-KW"/>
</dbReference>
<reference evidence="11 12" key="1">
    <citation type="submission" date="2018-03" db="EMBL/GenBank/DDBJ databases">
        <title>Characteristics and genome of n-alkane degrading marine bacteria Gordonia iterans isolated from crude oil contaminated in Tae-an, South Korea.</title>
        <authorList>
            <person name="Lee S.-S."/>
            <person name="Kim H."/>
        </authorList>
    </citation>
    <scope>NUCLEOTIDE SEQUENCE [LARGE SCALE GENOMIC DNA]</scope>
    <source>
        <strain evidence="11 12">Co17</strain>
    </source>
</reference>
<dbReference type="PANTHER" id="PTHR47354:SF6">
    <property type="entry name" value="NADH OXIDOREDUCTASE HCR"/>
    <property type="match status" value="1"/>
</dbReference>
<keyword evidence="5" id="KW-0274">FAD</keyword>
<evidence type="ECO:0000256" key="3">
    <source>
        <dbReference type="ARBA" id="ARBA00022714"/>
    </source>
</evidence>
<keyword evidence="8" id="KW-0411">Iron-sulfur</keyword>
<feature type="transmembrane region" description="Helical" evidence="9">
    <location>
        <begin position="140"/>
        <end position="159"/>
    </location>
</feature>
<evidence type="ECO:0000256" key="2">
    <source>
        <dbReference type="ARBA" id="ARBA00022630"/>
    </source>
</evidence>
<keyword evidence="2" id="KW-0285">Flavoprotein</keyword>
<gene>
    <name evidence="11" type="ORF">C6V83_06250</name>
</gene>
<dbReference type="Gene3D" id="3.40.50.80">
    <property type="entry name" value="Nucleotide-binding domain of ferredoxin-NADP reductase (FNR) module"/>
    <property type="match status" value="1"/>
</dbReference>
<organism evidence="11 12">
    <name type="scientific">Gordonia iterans</name>
    <dbReference type="NCBI Taxonomy" id="1004901"/>
    <lineage>
        <taxon>Bacteria</taxon>
        <taxon>Bacillati</taxon>
        <taxon>Actinomycetota</taxon>
        <taxon>Actinomycetes</taxon>
        <taxon>Mycobacteriales</taxon>
        <taxon>Gordoniaceae</taxon>
        <taxon>Gordonia</taxon>
    </lineage>
</organism>
<comment type="cofactor">
    <cofactor evidence="1">
        <name>FAD</name>
        <dbReference type="ChEBI" id="CHEBI:57692"/>
    </cofactor>
</comment>
<proteinExistence type="predicted"/>
<dbReference type="PROSITE" id="PS51384">
    <property type="entry name" value="FAD_FR"/>
    <property type="match status" value="1"/>
</dbReference>
<dbReference type="SUPFAM" id="SSF63380">
    <property type="entry name" value="Riboflavin synthase domain-like"/>
    <property type="match status" value="1"/>
</dbReference>
<evidence type="ECO:0000256" key="1">
    <source>
        <dbReference type="ARBA" id="ARBA00001974"/>
    </source>
</evidence>
<feature type="transmembrane region" description="Helical" evidence="9">
    <location>
        <begin position="225"/>
        <end position="245"/>
    </location>
</feature>
<evidence type="ECO:0000313" key="12">
    <source>
        <dbReference type="Proteomes" id="UP000239814"/>
    </source>
</evidence>
<evidence type="ECO:0000256" key="4">
    <source>
        <dbReference type="ARBA" id="ARBA00022723"/>
    </source>
</evidence>
<dbReference type="Gene3D" id="2.40.30.10">
    <property type="entry name" value="Translation factors"/>
    <property type="match status" value="1"/>
</dbReference>
<feature type="transmembrane region" description="Helical" evidence="9">
    <location>
        <begin position="36"/>
        <end position="57"/>
    </location>
</feature>
<dbReference type="InterPro" id="IPR039261">
    <property type="entry name" value="FNR_nucleotide-bd"/>
</dbReference>
<dbReference type="GO" id="GO:0016491">
    <property type="term" value="F:oxidoreductase activity"/>
    <property type="evidence" value="ECO:0007669"/>
    <property type="project" value="UniProtKB-KW"/>
</dbReference>
<dbReference type="KEGG" id="git:C6V83_06250"/>
<accession>A0A2S0KE31</accession>
<evidence type="ECO:0000313" key="11">
    <source>
        <dbReference type="EMBL" id="AVL99934.1"/>
    </source>
</evidence>
<evidence type="ECO:0000256" key="5">
    <source>
        <dbReference type="ARBA" id="ARBA00022827"/>
    </source>
</evidence>
<dbReference type="Pfam" id="PF00175">
    <property type="entry name" value="NAD_binding_1"/>
    <property type="match status" value="1"/>
</dbReference>
<dbReference type="AlphaFoldDB" id="A0A2S0KE31"/>
<evidence type="ECO:0000256" key="9">
    <source>
        <dbReference type="SAM" id="Phobius"/>
    </source>
</evidence>
<dbReference type="PRINTS" id="PR00410">
    <property type="entry name" value="PHEHYDRXLASE"/>
</dbReference>
<evidence type="ECO:0000256" key="8">
    <source>
        <dbReference type="ARBA" id="ARBA00023014"/>
    </source>
</evidence>
<keyword evidence="6" id="KW-0560">Oxidoreductase</keyword>
<dbReference type="InterPro" id="IPR017938">
    <property type="entry name" value="Riboflavin_synthase-like_b-brl"/>
</dbReference>
<dbReference type="PANTHER" id="PTHR47354">
    <property type="entry name" value="NADH OXIDOREDUCTASE HCR"/>
    <property type="match status" value="1"/>
</dbReference>
<dbReference type="InterPro" id="IPR001433">
    <property type="entry name" value="OxRdtase_FAD/NAD-bd"/>
</dbReference>
<dbReference type="InterPro" id="IPR017927">
    <property type="entry name" value="FAD-bd_FR_type"/>
</dbReference>
<evidence type="ECO:0000256" key="6">
    <source>
        <dbReference type="ARBA" id="ARBA00023002"/>
    </source>
</evidence>
<keyword evidence="7" id="KW-0408">Iron</keyword>
<keyword evidence="12" id="KW-1185">Reference proteome</keyword>
<protein>
    <submittedName>
        <fullName evidence="11">Oxidoreductase</fullName>
    </submittedName>
</protein>
<keyword evidence="3" id="KW-0001">2Fe-2S</keyword>
<dbReference type="SUPFAM" id="SSF52343">
    <property type="entry name" value="Ferredoxin reductase-like, C-terminal NADP-linked domain"/>
    <property type="match status" value="1"/>
</dbReference>
<name>A0A2S0KE31_9ACTN</name>
<dbReference type="Proteomes" id="UP000239814">
    <property type="component" value="Chromosome"/>
</dbReference>
<dbReference type="GO" id="GO:0051537">
    <property type="term" value="F:2 iron, 2 sulfur cluster binding"/>
    <property type="evidence" value="ECO:0007669"/>
    <property type="project" value="UniProtKB-KW"/>
</dbReference>
<evidence type="ECO:0000259" key="10">
    <source>
        <dbReference type="PROSITE" id="PS51384"/>
    </source>
</evidence>
<keyword evidence="4" id="KW-0479">Metal-binding</keyword>
<dbReference type="CDD" id="cd00322">
    <property type="entry name" value="FNR_like"/>
    <property type="match status" value="1"/>
</dbReference>
<keyword evidence="9" id="KW-0472">Membrane</keyword>
<keyword evidence="9" id="KW-1133">Transmembrane helix</keyword>
<dbReference type="EMBL" id="CP027433">
    <property type="protein sequence ID" value="AVL99934.1"/>
    <property type="molecule type" value="Genomic_DNA"/>
</dbReference>
<sequence length="505" mass="54721">MYRLVTILLALLAGVAFVLSATGVLDRSIFPLRQMALALTVLLVASVASSRLFGLLFRLRPHTESAVITALLMWFLYWPPATSSSFAWLAGAAILANASKYLLAVRGRHVFNPAAVGPLLVVVIQQLMSMSPGDRLYTTWWVANEPMLPFVVIGALLVLRRTHRVWLGAVFVAVGGILIFASLLALGTETSSAVEQTFYSYPLVFLAGFMLSEPLTLPPRRCQQLGAAALAGVVVSLPVLWPALTDRPFEVWAFTSTTELALIAANLVGLACGQRRGIRLQFLGKRELSDSVWEFRFEPMRPVRFTPGQYLELDLPNRGADRRGTRRIFSISSPPDQRELTIALRIPPEPSTFKQALAACRPGDVVRATSVSGDFVLPRTGRVLLVAGGIGITPFASQLRALDTHDVDAVLVYGVPDAHDVAYRDVLIAAGIPVVLVAPSPPDDLPPGWTHVTGTAIRADELTAAITDLGARRAYVSGPPAMVHTVRGSLRRHVAGTRSDYFSGY</sequence>
<dbReference type="InterPro" id="IPR050415">
    <property type="entry name" value="MRET"/>
</dbReference>
<feature type="transmembrane region" description="Helical" evidence="9">
    <location>
        <begin position="251"/>
        <end position="272"/>
    </location>
</feature>
<feature type="transmembrane region" description="Helical" evidence="9">
    <location>
        <begin position="166"/>
        <end position="186"/>
    </location>
</feature>
<feature type="transmembrane region" description="Helical" evidence="9">
    <location>
        <begin position="198"/>
        <end position="218"/>
    </location>
</feature>